<evidence type="ECO:0000313" key="9">
    <source>
        <dbReference type="EMBL" id="QHA08083.1"/>
    </source>
</evidence>
<evidence type="ECO:0000256" key="2">
    <source>
        <dbReference type="ARBA" id="ARBA00023015"/>
    </source>
</evidence>
<dbReference type="InterPro" id="IPR009057">
    <property type="entry name" value="Homeodomain-like_sf"/>
</dbReference>
<dbReference type="PROSITE" id="PS50943">
    <property type="entry name" value="HTH_CROC1"/>
    <property type="match status" value="1"/>
</dbReference>
<dbReference type="PANTHER" id="PTHR30055:SF238">
    <property type="entry name" value="MYCOFACTOCIN BIOSYNTHESIS TRANSCRIPTIONAL REGULATOR MFTR-RELATED"/>
    <property type="match status" value="1"/>
</dbReference>
<dbReference type="GO" id="GO:0003700">
    <property type="term" value="F:DNA-binding transcription factor activity"/>
    <property type="evidence" value="ECO:0007669"/>
    <property type="project" value="TreeGrafter"/>
</dbReference>
<evidence type="ECO:0000256" key="4">
    <source>
        <dbReference type="ARBA" id="ARBA00023163"/>
    </source>
</evidence>
<dbReference type="SUPFAM" id="SSF47413">
    <property type="entry name" value="lambda repressor-like DNA-binding domains"/>
    <property type="match status" value="1"/>
</dbReference>
<dbReference type="CDD" id="cd00093">
    <property type="entry name" value="HTH_XRE"/>
    <property type="match status" value="1"/>
</dbReference>
<dbReference type="Gene3D" id="1.10.357.10">
    <property type="entry name" value="Tetracycline Repressor, domain 2"/>
    <property type="match status" value="1"/>
</dbReference>
<dbReference type="InterPro" id="IPR001387">
    <property type="entry name" value="Cro/C1-type_HTH"/>
</dbReference>
<gene>
    <name evidence="9" type="ORF">GQF42_36755</name>
</gene>
<dbReference type="InterPro" id="IPR001647">
    <property type="entry name" value="HTH_TetR"/>
</dbReference>
<dbReference type="Pfam" id="PF13977">
    <property type="entry name" value="TetR_C_6"/>
    <property type="match status" value="1"/>
</dbReference>
<organism evidence="9 10">
    <name type="scientific">Streptomyces broussonetiae</name>
    <dbReference type="NCBI Taxonomy" id="2686304"/>
    <lineage>
        <taxon>Bacteria</taxon>
        <taxon>Bacillati</taxon>
        <taxon>Actinomycetota</taxon>
        <taxon>Actinomycetes</taxon>
        <taxon>Kitasatosporales</taxon>
        <taxon>Streptomycetaceae</taxon>
        <taxon>Streptomyces</taxon>
    </lineage>
</organism>
<dbReference type="InterPro" id="IPR036271">
    <property type="entry name" value="Tet_transcr_reg_TetR-rel_C_sf"/>
</dbReference>
<proteinExistence type="predicted"/>
<evidence type="ECO:0000256" key="1">
    <source>
        <dbReference type="ARBA" id="ARBA00022491"/>
    </source>
</evidence>
<keyword evidence="10" id="KW-1185">Reference proteome</keyword>
<dbReference type="Pfam" id="PF00440">
    <property type="entry name" value="TetR_N"/>
    <property type="match status" value="1"/>
</dbReference>
<accession>A0A6I6N5G6</accession>
<dbReference type="EMBL" id="CP047020">
    <property type="protein sequence ID" value="QHA08083.1"/>
    <property type="molecule type" value="Genomic_DNA"/>
</dbReference>
<evidence type="ECO:0000313" key="10">
    <source>
        <dbReference type="Proteomes" id="UP000436138"/>
    </source>
</evidence>
<evidence type="ECO:0000259" key="8">
    <source>
        <dbReference type="PROSITE" id="PS50977"/>
    </source>
</evidence>
<dbReference type="SUPFAM" id="SSF46689">
    <property type="entry name" value="Homeodomain-like"/>
    <property type="match status" value="1"/>
</dbReference>
<dbReference type="Proteomes" id="UP000436138">
    <property type="component" value="Chromosome"/>
</dbReference>
<keyword evidence="4" id="KW-0804">Transcription</keyword>
<keyword evidence="2" id="KW-0805">Transcription regulation</keyword>
<dbReference type="RefSeq" id="WP_158927155.1">
    <property type="nucleotide sequence ID" value="NZ_CP047020.1"/>
</dbReference>
<dbReference type="PROSITE" id="PS50977">
    <property type="entry name" value="HTH_TETR_2"/>
    <property type="match status" value="1"/>
</dbReference>
<sequence>MDDTAQRVRSVIASVADTHREFAARIGLEPTKLSKSLQGSRRFTAKELSAIAAAGGVTVDWLVYGRGTGPRAAAERRPAEPGGQAAPAEQAGDERRRTEFLEAAWKLISEHGYHDVRIADIARACGTSSGAVHYYFPTKQDVLSAALLHCVHSAFERQSAELRAVDSAHERLLRLIDMQLPTPGRVRDEWLVWLQFWTETALRPELRAIHNDFYARWREAVVRIIRRGQRQGEFSADADAEQLALGITALTDGLAIQVLTGAPQVTAERMRTVLVDFIARELLARTGGTRERSHA</sequence>
<dbReference type="AlphaFoldDB" id="A0A6I6N5G6"/>
<feature type="region of interest" description="Disordered" evidence="6">
    <location>
        <begin position="71"/>
        <end position="95"/>
    </location>
</feature>
<dbReference type="GO" id="GO:0000976">
    <property type="term" value="F:transcription cis-regulatory region binding"/>
    <property type="evidence" value="ECO:0007669"/>
    <property type="project" value="TreeGrafter"/>
</dbReference>
<keyword evidence="3 5" id="KW-0238">DNA-binding</keyword>
<protein>
    <submittedName>
        <fullName evidence="9">TetR family transcriptional regulator</fullName>
    </submittedName>
</protein>
<feature type="DNA-binding region" description="H-T-H motif" evidence="5">
    <location>
        <begin position="117"/>
        <end position="136"/>
    </location>
</feature>
<feature type="domain" description="HTH cro/C1-type" evidence="7">
    <location>
        <begin position="20"/>
        <end position="62"/>
    </location>
</feature>
<dbReference type="KEGG" id="sbro:GQF42_36755"/>
<evidence type="ECO:0000259" key="7">
    <source>
        <dbReference type="PROSITE" id="PS50943"/>
    </source>
</evidence>
<dbReference type="Gene3D" id="1.10.260.40">
    <property type="entry name" value="lambda repressor-like DNA-binding domains"/>
    <property type="match status" value="1"/>
</dbReference>
<evidence type="ECO:0000256" key="6">
    <source>
        <dbReference type="SAM" id="MobiDB-lite"/>
    </source>
</evidence>
<dbReference type="InterPro" id="IPR050109">
    <property type="entry name" value="HTH-type_TetR-like_transc_reg"/>
</dbReference>
<keyword evidence="1" id="KW-0678">Repressor</keyword>
<dbReference type="PRINTS" id="PR00455">
    <property type="entry name" value="HTHTETR"/>
</dbReference>
<name>A0A6I6N5G6_9ACTN</name>
<dbReference type="PANTHER" id="PTHR30055">
    <property type="entry name" value="HTH-TYPE TRANSCRIPTIONAL REGULATOR RUTR"/>
    <property type="match status" value="1"/>
</dbReference>
<dbReference type="InterPro" id="IPR010982">
    <property type="entry name" value="Lambda_DNA-bd_dom_sf"/>
</dbReference>
<dbReference type="InterPro" id="IPR039538">
    <property type="entry name" value="BetI_C"/>
</dbReference>
<feature type="domain" description="HTH tetR-type" evidence="8">
    <location>
        <begin position="94"/>
        <end position="154"/>
    </location>
</feature>
<feature type="compositionally biased region" description="Low complexity" evidence="6">
    <location>
        <begin position="80"/>
        <end position="90"/>
    </location>
</feature>
<reference evidence="9 10" key="1">
    <citation type="submission" date="2019-12" db="EMBL/GenBank/DDBJ databases">
        <title>Streptomyces sp. strain T44 isolated from rhizosphere soil of Broussonetia papyrifera.</title>
        <authorList>
            <person name="Mo P."/>
        </authorList>
    </citation>
    <scope>NUCLEOTIDE SEQUENCE [LARGE SCALE GENOMIC DNA]</scope>
    <source>
        <strain evidence="9 10">T44</strain>
    </source>
</reference>
<dbReference type="SUPFAM" id="SSF48498">
    <property type="entry name" value="Tetracyclin repressor-like, C-terminal domain"/>
    <property type="match status" value="1"/>
</dbReference>
<evidence type="ECO:0000256" key="3">
    <source>
        <dbReference type="ARBA" id="ARBA00023125"/>
    </source>
</evidence>
<evidence type="ECO:0000256" key="5">
    <source>
        <dbReference type="PROSITE-ProRule" id="PRU00335"/>
    </source>
</evidence>